<dbReference type="AlphaFoldDB" id="A0A8J6BCP9"/>
<organism evidence="2 3">
    <name type="scientific">Carpediemonas membranifera</name>
    <dbReference type="NCBI Taxonomy" id="201153"/>
    <lineage>
        <taxon>Eukaryota</taxon>
        <taxon>Metamonada</taxon>
        <taxon>Carpediemonas-like organisms</taxon>
        <taxon>Carpediemonas</taxon>
    </lineage>
</organism>
<feature type="compositionally biased region" description="Polar residues" evidence="1">
    <location>
        <begin position="457"/>
        <end position="476"/>
    </location>
</feature>
<evidence type="ECO:0000256" key="1">
    <source>
        <dbReference type="SAM" id="MobiDB-lite"/>
    </source>
</evidence>
<keyword evidence="3" id="KW-1185">Reference proteome</keyword>
<feature type="region of interest" description="Disordered" evidence="1">
    <location>
        <begin position="162"/>
        <end position="242"/>
    </location>
</feature>
<protein>
    <submittedName>
        <fullName evidence="2">Uncharacterized protein</fullName>
    </submittedName>
</protein>
<feature type="region of interest" description="Disordered" evidence="1">
    <location>
        <begin position="423"/>
        <end position="476"/>
    </location>
</feature>
<dbReference type="EMBL" id="JAHDYR010000002">
    <property type="protein sequence ID" value="KAG9397457.1"/>
    <property type="molecule type" value="Genomic_DNA"/>
</dbReference>
<reference evidence="2" key="1">
    <citation type="submission" date="2021-05" db="EMBL/GenBank/DDBJ databases">
        <title>A free-living protist that lacks canonical eukaryotic 1 DNA replication and segregation systems.</title>
        <authorList>
            <person name="Salas-Leiva D.E."/>
            <person name="Tromer E.C."/>
            <person name="Curtis B.A."/>
            <person name="Jerlstrom-Hultqvist J."/>
            <person name="Kolisko M."/>
            <person name="Yi Z."/>
            <person name="Salas-Leiva J.S."/>
            <person name="Gallot-Lavallee L."/>
            <person name="Kops G.J.P.L."/>
            <person name="Archibald J.M."/>
            <person name="Simpson A.G.B."/>
            <person name="Roger A.J."/>
        </authorList>
    </citation>
    <scope>NUCLEOTIDE SEQUENCE</scope>
    <source>
        <strain evidence="2">BICM</strain>
    </source>
</reference>
<feature type="region of interest" description="Disordered" evidence="1">
    <location>
        <begin position="339"/>
        <end position="389"/>
    </location>
</feature>
<evidence type="ECO:0000313" key="2">
    <source>
        <dbReference type="EMBL" id="KAG9397457.1"/>
    </source>
</evidence>
<dbReference type="Proteomes" id="UP000717585">
    <property type="component" value="Unassembled WGS sequence"/>
</dbReference>
<gene>
    <name evidence="2" type="ORF">J8273_0953</name>
</gene>
<sequence length="476" mass="52422">MVWRQNLNGMHQHILFPACYTVIREILDYDGAKDRKQSFRSGKRVNRAVHTGGKLSQVPITTDEFSTPPHSPPHRIRDPLAVATPRSETFPRVMNIMRSPEDSVLMSAPSARPIPTPSLAAAPRSPHIRANIPGLVPEAPSTGAFIGMRLRELRGETPERAYVANQESRPQSAPRPVTSRLTPAAGLSTRDRNHRKKYMRPLALAERAQSPFATDENPDGRGNDPSFFIQNQTGELSSQRTSIKRVNTGKRIYAQSPSLALPRAQQARTATPPHLLPHRDPVPLPEYEAPIMGKKHVATAQQESIASPERPRLKKGHMDVSTESYLEVSRSVRRHIDQASHDVLSPDSDAVQTTPDLSAAISGRKRLARYAPEPVSPPDKASKSVKVGYNPDYSSQLPAAFRADPTRGDYLLPVSATMADSRNRPFLSAHDSPRPMSPSLRSSIRFDCGSVSVGSDRPQSTGIRTRPGSKQSGSFW</sequence>
<feature type="compositionally biased region" description="Polar residues" evidence="1">
    <location>
        <begin position="228"/>
        <end position="242"/>
    </location>
</feature>
<evidence type="ECO:0000313" key="3">
    <source>
        <dbReference type="Proteomes" id="UP000717585"/>
    </source>
</evidence>
<feature type="region of interest" description="Disordered" evidence="1">
    <location>
        <begin position="254"/>
        <end position="280"/>
    </location>
</feature>
<proteinExistence type="predicted"/>
<name>A0A8J6BCP9_9EUKA</name>
<comment type="caution">
    <text evidence="2">The sequence shown here is derived from an EMBL/GenBank/DDBJ whole genome shotgun (WGS) entry which is preliminary data.</text>
</comment>
<accession>A0A8J6BCP9</accession>